<dbReference type="Proteomes" id="UP001296104">
    <property type="component" value="Unassembled WGS sequence"/>
</dbReference>
<evidence type="ECO:0000313" key="2">
    <source>
        <dbReference type="Proteomes" id="UP001296104"/>
    </source>
</evidence>
<sequence>MVPYNIVRSRSPVAPMQCALVADEAIGREQLLDDATDPFRSLARGRGTGQILNSLLEHVAETDPAPIINILKPYWVRKKMKNEFQVANFRGFEQVPELT</sequence>
<gene>
    <name evidence="1" type="ORF">LECACI_7A007118</name>
</gene>
<organism evidence="1 2">
    <name type="scientific">Lecanosticta acicola</name>
    <dbReference type="NCBI Taxonomy" id="111012"/>
    <lineage>
        <taxon>Eukaryota</taxon>
        <taxon>Fungi</taxon>
        <taxon>Dikarya</taxon>
        <taxon>Ascomycota</taxon>
        <taxon>Pezizomycotina</taxon>
        <taxon>Dothideomycetes</taxon>
        <taxon>Dothideomycetidae</taxon>
        <taxon>Mycosphaerellales</taxon>
        <taxon>Mycosphaerellaceae</taxon>
        <taxon>Lecanosticta</taxon>
    </lineage>
</organism>
<accession>A0AAI9EDD7</accession>
<dbReference type="AlphaFoldDB" id="A0AAI9EDD7"/>
<dbReference type="EMBL" id="CAVMBE010000056">
    <property type="protein sequence ID" value="CAK4031960.1"/>
    <property type="molecule type" value="Genomic_DNA"/>
</dbReference>
<protein>
    <submittedName>
        <fullName evidence="1">Uncharacterized protein</fullName>
    </submittedName>
</protein>
<comment type="caution">
    <text evidence="1">The sequence shown here is derived from an EMBL/GenBank/DDBJ whole genome shotgun (WGS) entry which is preliminary data.</text>
</comment>
<reference evidence="1" key="1">
    <citation type="submission" date="2023-11" db="EMBL/GenBank/DDBJ databases">
        <authorList>
            <person name="Alioto T."/>
            <person name="Alioto T."/>
            <person name="Gomez Garrido J."/>
        </authorList>
    </citation>
    <scope>NUCLEOTIDE SEQUENCE</scope>
</reference>
<name>A0AAI9EDD7_9PEZI</name>
<proteinExistence type="predicted"/>
<keyword evidence="2" id="KW-1185">Reference proteome</keyword>
<evidence type="ECO:0000313" key="1">
    <source>
        <dbReference type="EMBL" id="CAK4031960.1"/>
    </source>
</evidence>